<reference evidence="2" key="1">
    <citation type="journal article" date="2020" name="Microb. Genom.">
        <title>Genetic diversity of clinical and environmental Mucorales isolates obtained from an investigation of mucormycosis cases among solid organ transplant recipients.</title>
        <authorList>
            <person name="Nguyen M.H."/>
            <person name="Kaul D."/>
            <person name="Muto C."/>
            <person name="Cheng S.J."/>
            <person name="Richter R.A."/>
            <person name="Bruno V.M."/>
            <person name="Liu G."/>
            <person name="Beyhan S."/>
            <person name="Sundermann A.J."/>
            <person name="Mounaud S."/>
            <person name="Pasculle A.W."/>
            <person name="Nierman W.C."/>
            <person name="Driscoll E."/>
            <person name="Cumbie R."/>
            <person name="Clancy C.J."/>
            <person name="Dupont C.L."/>
        </authorList>
    </citation>
    <scope>NUCLEOTIDE SEQUENCE</scope>
    <source>
        <strain evidence="2">GL16</strain>
    </source>
</reference>
<dbReference type="OMA" id="CGSAITY"/>
<dbReference type="OrthoDB" id="449487at2759"/>
<dbReference type="InterPro" id="IPR020843">
    <property type="entry name" value="ER"/>
</dbReference>
<dbReference type="InterPro" id="IPR036291">
    <property type="entry name" value="NAD(P)-bd_dom_sf"/>
</dbReference>
<dbReference type="PANTHER" id="PTHR45033:SF3">
    <property type="entry name" value="DEHYDROGENASE, PUTATIVE (AFU_ORTHOLOGUE AFUA_2G13270)-RELATED"/>
    <property type="match status" value="1"/>
</dbReference>
<protein>
    <recommendedName>
        <fullName evidence="1">Enoyl reductase (ER) domain-containing protein</fullName>
    </recommendedName>
</protein>
<evidence type="ECO:0000313" key="3">
    <source>
        <dbReference type="Proteomes" id="UP000717996"/>
    </source>
</evidence>
<dbReference type="Pfam" id="PF00107">
    <property type="entry name" value="ADH_zinc_N"/>
    <property type="match status" value="1"/>
</dbReference>
<evidence type="ECO:0000259" key="1">
    <source>
        <dbReference type="SMART" id="SM00829"/>
    </source>
</evidence>
<evidence type="ECO:0000313" key="2">
    <source>
        <dbReference type="EMBL" id="KAG1552530.1"/>
    </source>
</evidence>
<dbReference type="PANTHER" id="PTHR45033">
    <property type="match status" value="1"/>
</dbReference>
<dbReference type="SMART" id="SM00829">
    <property type="entry name" value="PKS_ER"/>
    <property type="match status" value="1"/>
</dbReference>
<name>A0A9P6YMN5_RHIOR</name>
<dbReference type="InterPro" id="IPR011032">
    <property type="entry name" value="GroES-like_sf"/>
</dbReference>
<sequence>MVSAILTETQPFDSNFKYGVEFKERQSSTHLADHQVAVQIQAAAFNHRDVWILMDQYDGTVLDSVLGSDGVGYITQNGQRGQRVLINPGYGWDSDERGPERDFHILGLLPVIGTLTTEEVIVEKEDIVPCPEFLSMTEAAALPLAGLTAYRSLFTKGLVQKGQHILITGIGGGVALFALQFAVAAGAHVYVTSSSPEKIQKSIELGAIGGVNYKDENCMEELKKLLGNNVLSAVIDGAGGPLYAQYPKLMRPGGIVVGYGQTATVKTGLNIPLSYLINNIDYRGVTMGSRVEFRKMVEFVEKHKIRPIVSHVWKGLSKDTFEQAILTMSRGNQFGKLVIEF</sequence>
<dbReference type="Pfam" id="PF08240">
    <property type="entry name" value="ADH_N"/>
    <property type="match status" value="1"/>
</dbReference>
<dbReference type="GO" id="GO:0016491">
    <property type="term" value="F:oxidoreductase activity"/>
    <property type="evidence" value="ECO:0007669"/>
    <property type="project" value="InterPro"/>
</dbReference>
<dbReference type="Gene3D" id="3.40.50.720">
    <property type="entry name" value="NAD(P)-binding Rossmann-like Domain"/>
    <property type="match status" value="1"/>
</dbReference>
<dbReference type="Gene3D" id="3.90.180.10">
    <property type="entry name" value="Medium-chain alcohol dehydrogenases, catalytic domain"/>
    <property type="match status" value="1"/>
</dbReference>
<dbReference type="InterPro" id="IPR013154">
    <property type="entry name" value="ADH-like_N"/>
</dbReference>
<dbReference type="InterPro" id="IPR052711">
    <property type="entry name" value="Zinc_ADH-like"/>
</dbReference>
<dbReference type="EMBL" id="JAANIT010000082">
    <property type="protein sequence ID" value="KAG1552530.1"/>
    <property type="molecule type" value="Genomic_DNA"/>
</dbReference>
<comment type="caution">
    <text evidence="2">The sequence shown here is derived from an EMBL/GenBank/DDBJ whole genome shotgun (WGS) entry which is preliminary data.</text>
</comment>
<accession>A0A9P6YMN5</accession>
<organism evidence="2 3">
    <name type="scientific">Rhizopus oryzae</name>
    <name type="common">Mucormycosis agent</name>
    <name type="synonym">Rhizopus arrhizus var. delemar</name>
    <dbReference type="NCBI Taxonomy" id="64495"/>
    <lineage>
        <taxon>Eukaryota</taxon>
        <taxon>Fungi</taxon>
        <taxon>Fungi incertae sedis</taxon>
        <taxon>Mucoromycota</taxon>
        <taxon>Mucoromycotina</taxon>
        <taxon>Mucoromycetes</taxon>
        <taxon>Mucorales</taxon>
        <taxon>Mucorineae</taxon>
        <taxon>Rhizopodaceae</taxon>
        <taxon>Rhizopus</taxon>
    </lineage>
</organism>
<feature type="domain" description="Enoyl reductase (ER)" evidence="1">
    <location>
        <begin position="19"/>
        <end position="339"/>
    </location>
</feature>
<dbReference type="AlphaFoldDB" id="A0A9P6YMN5"/>
<dbReference type="SUPFAM" id="SSF50129">
    <property type="entry name" value="GroES-like"/>
    <property type="match status" value="1"/>
</dbReference>
<dbReference type="Proteomes" id="UP000717996">
    <property type="component" value="Unassembled WGS sequence"/>
</dbReference>
<gene>
    <name evidence="2" type="ORF">G6F51_001152</name>
</gene>
<proteinExistence type="predicted"/>
<dbReference type="InterPro" id="IPR013149">
    <property type="entry name" value="ADH-like_C"/>
</dbReference>
<dbReference type="SUPFAM" id="SSF51735">
    <property type="entry name" value="NAD(P)-binding Rossmann-fold domains"/>
    <property type="match status" value="1"/>
</dbReference>